<dbReference type="AlphaFoldDB" id="A0A2T7F6P0"/>
<dbReference type="EMBL" id="CM009749">
    <property type="protein sequence ID" value="PUZ75746.1"/>
    <property type="molecule type" value="Genomic_DNA"/>
</dbReference>
<sequence>MYVSLEIKGIPHHLFFYDCLKPRILPHCGIRTANFNSTSGVCKVNTYTKNMQSIPTKGRLATFYHHFHGVTIPTFPITLATTSYTEPSVTMGTQSLSKC</sequence>
<reference evidence="1 2" key="1">
    <citation type="submission" date="2018-04" db="EMBL/GenBank/DDBJ databases">
        <title>WGS assembly of Panicum hallii var. hallii HAL2.</title>
        <authorList>
            <person name="Lovell J."/>
            <person name="Jenkins J."/>
            <person name="Lowry D."/>
            <person name="Mamidi S."/>
            <person name="Sreedasyam A."/>
            <person name="Weng X."/>
            <person name="Barry K."/>
            <person name="Bonette J."/>
            <person name="Campitelli B."/>
            <person name="Daum C."/>
            <person name="Gordon S."/>
            <person name="Gould B."/>
            <person name="Lipzen A."/>
            <person name="MacQueen A."/>
            <person name="Palacio-Mejia J."/>
            <person name="Plott C."/>
            <person name="Shakirov E."/>
            <person name="Shu S."/>
            <person name="Yoshinaga Y."/>
            <person name="Zane M."/>
            <person name="Rokhsar D."/>
            <person name="Grimwood J."/>
            <person name="Schmutz J."/>
            <person name="Juenger T."/>
        </authorList>
    </citation>
    <scope>NUCLEOTIDE SEQUENCE [LARGE SCALE GENOMIC DNA]</scope>
    <source>
        <strain evidence="2">cv. HAL2</strain>
    </source>
</reference>
<dbReference type="Gramene" id="PUZ75746">
    <property type="protein sequence ID" value="PUZ75746"/>
    <property type="gene ID" value="GQ55_1G231600"/>
</dbReference>
<proteinExistence type="predicted"/>
<gene>
    <name evidence="1" type="ORF">GQ55_1G231600</name>
</gene>
<keyword evidence="2" id="KW-1185">Reference proteome</keyword>
<accession>A0A2T7F6P0</accession>
<evidence type="ECO:0000313" key="1">
    <source>
        <dbReference type="EMBL" id="PUZ75746.1"/>
    </source>
</evidence>
<name>A0A2T7F6P0_9POAL</name>
<evidence type="ECO:0000313" key="2">
    <source>
        <dbReference type="Proteomes" id="UP000244336"/>
    </source>
</evidence>
<dbReference type="Proteomes" id="UP000244336">
    <property type="component" value="Chromosome 1"/>
</dbReference>
<protein>
    <submittedName>
        <fullName evidence="1">Uncharacterized protein</fullName>
    </submittedName>
</protein>
<dbReference type="OrthoDB" id="690292at2759"/>
<organism evidence="1 2">
    <name type="scientific">Panicum hallii var. hallii</name>
    <dbReference type="NCBI Taxonomy" id="1504633"/>
    <lineage>
        <taxon>Eukaryota</taxon>
        <taxon>Viridiplantae</taxon>
        <taxon>Streptophyta</taxon>
        <taxon>Embryophyta</taxon>
        <taxon>Tracheophyta</taxon>
        <taxon>Spermatophyta</taxon>
        <taxon>Magnoliopsida</taxon>
        <taxon>Liliopsida</taxon>
        <taxon>Poales</taxon>
        <taxon>Poaceae</taxon>
        <taxon>PACMAD clade</taxon>
        <taxon>Panicoideae</taxon>
        <taxon>Panicodae</taxon>
        <taxon>Paniceae</taxon>
        <taxon>Panicinae</taxon>
        <taxon>Panicum</taxon>
        <taxon>Panicum sect. Panicum</taxon>
    </lineage>
</organism>